<keyword evidence="6" id="KW-0812">Transmembrane</keyword>
<dbReference type="Proteomes" id="UP000886757">
    <property type="component" value="Unassembled WGS sequence"/>
</dbReference>
<evidence type="ECO:0000256" key="4">
    <source>
        <dbReference type="ARBA" id="ARBA00022777"/>
    </source>
</evidence>
<evidence type="ECO:0000256" key="5">
    <source>
        <dbReference type="ARBA" id="ARBA00023012"/>
    </source>
</evidence>
<dbReference type="GO" id="GO:0000160">
    <property type="term" value="P:phosphorelay signal transduction system"/>
    <property type="evidence" value="ECO:0007669"/>
    <property type="project" value="UniProtKB-KW"/>
</dbReference>
<evidence type="ECO:0000256" key="6">
    <source>
        <dbReference type="SAM" id="Phobius"/>
    </source>
</evidence>
<dbReference type="PANTHER" id="PTHR24421">
    <property type="entry name" value="NITRATE/NITRITE SENSOR PROTEIN NARX-RELATED"/>
    <property type="match status" value="1"/>
</dbReference>
<evidence type="ECO:0000256" key="2">
    <source>
        <dbReference type="ARBA" id="ARBA00012438"/>
    </source>
</evidence>
<evidence type="ECO:0000256" key="1">
    <source>
        <dbReference type="ARBA" id="ARBA00000085"/>
    </source>
</evidence>
<feature type="transmembrane region" description="Helical" evidence="6">
    <location>
        <begin position="103"/>
        <end position="121"/>
    </location>
</feature>
<proteinExistence type="predicted"/>
<dbReference type="GO" id="GO:0004673">
    <property type="term" value="F:protein histidine kinase activity"/>
    <property type="evidence" value="ECO:0007669"/>
    <property type="project" value="UniProtKB-EC"/>
</dbReference>
<dbReference type="SUPFAM" id="SSF55874">
    <property type="entry name" value="ATPase domain of HSP90 chaperone/DNA topoisomerase II/histidine kinase"/>
    <property type="match status" value="1"/>
</dbReference>
<gene>
    <name evidence="8" type="ORF">IAB31_11535</name>
</gene>
<evidence type="ECO:0000313" key="9">
    <source>
        <dbReference type="Proteomes" id="UP000886757"/>
    </source>
</evidence>
<feature type="transmembrane region" description="Helical" evidence="6">
    <location>
        <begin position="37"/>
        <end position="55"/>
    </location>
</feature>
<dbReference type="InterPro" id="IPR003594">
    <property type="entry name" value="HATPase_dom"/>
</dbReference>
<comment type="catalytic activity">
    <reaction evidence="1">
        <text>ATP + protein L-histidine = ADP + protein N-phospho-L-histidine.</text>
        <dbReference type="EC" id="2.7.13.3"/>
    </reaction>
</comment>
<dbReference type="InterPro" id="IPR036890">
    <property type="entry name" value="HATPase_C_sf"/>
</dbReference>
<keyword evidence="6" id="KW-0472">Membrane</keyword>
<dbReference type="EC" id="2.7.13.3" evidence="2"/>
<feature type="transmembrane region" description="Helical" evidence="6">
    <location>
        <begin position="6"/>
        <end position="25"/>
    </location>
</feature>
<feature type="transmembrane region" description="Helical" evidence="6">
    <location>
        <begin position="67"/>
        <end position="85"/>
    </location>
</feature>
<organism evidence="8 9">
    <name type="scientific">Candidatus Choladousia intestinavium</name>
    <dbReference type="NCBI Taxonomy" id="2840727"/>
    <lineage>
        <taxon>Bacteria</taxon>
        <taxon>Bacillati</taxon>
        <taxon>Bacillota</taxon>
        <taxon>Clostridia</taxon>
        <taxon>Lachnospirales</taxon>
        <taxon>Lachnospiraceae</taxon>
        <taxon>Lachnospiraceae incertae sedis</taxon>
        <taxon>Candidatus Choladousia</taxon>
    </lineage>
</organism>
<accession>A0A9D1AEA3</accession>
<reference evidence="8" key="2">
    <citation type="journal article" date="2021" name="PeerJ">
        <title>Extensive microbial diversity within the chicken gut microbiome revealed by metagenomics and culture.</title>
        <authorList>
            <person name="Gilroy R."/>
            <person name="Ravi A."/>
            <person name="Getino M."/>
            <person name="Pursley I."/>
            <person name="Horton D.L."/>
            <person name="Alikhan N.F."/>
            <person name="Baker D."/>
            <person name="Gharbi K."/>
            <person name="Hall N."/>
            <person name="Watson M."/>
            <person name="Adriaenssens E.M."/>
            <person name="Foster-Nyarko E."/>
            <person name="Jarju S."/>
            <person name="Secka A."/>
            <person name="Antonio M."/>
            <person name="Oren A."/>
            <person name="Chaudhuri R.R."/>
            <person name="La Ragione R."/>
            <person name="Hildebrand F."/>
            <person name="Pallen M.J."/>
        </authorList>
    </citation>
    <scope>NUCLEOTIDE SEQUENCE</scope>
    <source>
        <strain evidence="8">ChiSjej4B22-8148</strain>
    </source>
</reference>
<dbReference type="InterPro" id="IPR050482">
    <property type="entry name" value="Sensor_HK_TwoCompSys"/>
</dbReference>
<dbReference type="Pfam" id="PF02518">
    <property type="entry name" value="HATPase_c"/>
    <property type="match status" value="1"/>
</dbReference>
<feature type="domain" description="Histidine kinase/HSP90-like ATPase" evidence="7">
    <location>
        <begin position="278"/>
        <end position="367"/>
    </location>
</feature>
<keyword evidence="8" id="KW-0547">Nucleotide-binding</keyword>
<evidence type="ECO:0000313" key="8">
    <source>
        <dbReference type="EMBL" id="HIR14541.1"/>
    </source>
</evidence>
<reference evidence="8" key="1">
    <citation type="submission" date="2020-10" db="EMBL/GenBank/DDBJ databases">
        <authorList>
            <person name="Gilroy R."/>
        </authorList>
    </citation>
    <scope>NUCLEOTIDE SEQUENCE</scope>
    <source>
        <strain evidence="8">ChiSjej4B22-8148</strain>
    </source>
</reference>
<dbReference type="CDD" id="cd16917">
    <property type="entry name" value="HATPase_UhpB-NarQ-NarX-like"/>
    <property type="match status" value="1"/>
</dbReference>
<evidence type="ECO:0000259" key="7">
    <source>
        <dbReference type="Pfam" id="PF02518"/>
    </source>
</evidence>
<keyword evidence="8" id="KW-0067">ATP-binding</keyword>
<dbReference type="PANTHER" id="PTHR24421:SF10">
    <property type="entry name" value="NITRATE_NITRITE SENSOR PROTEIN NARQ"/>
    <property type="match status" value="1"/>
</dbReference>
<keyword evidence="5" id="KW-0902">Two-component regulatory system</keyword>
<feature type="transmembrane region" description="Helical" evidence="6">
    <location>
        <begin position="127"/>
        <end position="145"/>
    </location>
</feature>
<comment type="caution">
    <text evidence="8">The sequence shown here is derived from an EMBL/GenBank/DDBJ whole genome shotgun (WGS) entry which is preliminary data.</text>
</comment>
<dbReference type="GO" id="GO:0005524">
    <property type="term" value="F:ATP binding"/>
    <property type="evidence" value="ECO:0007669"/>
    <property type="project" value="UniProtKB-KW"/>
</dbReference>
<keyword evidence="6" id="KW-1133">Transmembrane helix</keyword>
<dbReference type="Gene3D" id="3.30.565.10">
    <property type="entry name" value="Histidine kinase-like ATPase, C-terminal domain"/>
    <property type="match status" value="1"/>
</dbReference>
<dbReference type="AlphaFoldDB" id="A0A9D1AEA3"/>
<keyword evidence="4" id="KW-0418">Kinase</keyword>
<evidence type="ECO:0000256" key="3">
    <source>
        <dbReference type="ARBA" id="ARBA00022679"/>
    </source>
</evidence>
<name>A0A9D1AEA3_9FIRM</name>
<keyword evidence="3" id="KW-0808">Transferase</keyword>
<protein>
    <recommendedName>
        <fullName evidence="2">histidine kinase</fullName>
        <ecNumber evidence="2">2.7.13.3</ecNumber>
    </recommendedName>
</protein>
<dbReference type="EMBL" id="DVGK01000132">
    <property type="protein sequence ID" value="HIR14541.1"/>
    <property type="molecule type" value="Genomic_DNA"/>
</dbReference>
<sequence length="380" mass="42700">MYAGAYGIQFAGSVLCFLSIVLCHRKRVWFVLKSGKRAIVLSCFATMAAFFIYYFLTLNINDHIGNFGVYIMVLIFFMSVHGIVLKETDGIPLCAVFSFRQQLFLGCAVIGGLLTVCLAFGWPASVFLLLLNLAAAFFFLCNILLGENLKAGKNRIGQESKYTYALGRLQHEEELKSSFANFLHDDVLQDLLAVKNMAPKSSRPEIQDLIMETLEQLNVRIRNQMQDCHPILLKSLTLKENLDKLIQSVQSLFPQREIQVAFTCPDTLFIPEPYDMLVYRLVKELLINVYKHSDGNRAQVTLSLERDAVKLSVGDNGTAGSMADMVKNQSPIWHKGLASMKEQIEALGGSLSVSYQEPRGVRTEIRFLVKGDVSYKHFVS</sequence>